<keyword evidence="2" id="KW-1185">Reference proteome</keyword>
<accession>A0A9Q3Q8J0</accession>
<proteinExistence type="predicted"/>
<sequence length="125" mass="13872">MVMISLSSNVLLPSPSFIVRIITSLRSSSEVTIGWWTGLIVRNCSHRPACGPGVHSRSDMVSSSSTTKESLQGRLVQELLWPHGPKGRTTNNHFLCSCWQASQALVVVEERMQGIPRLVHRVHDI</sequence>
<dbReference type="Proteomes" id="UP000765509">
    <property type="component" value="Unassembled WGS sequence"/>
</dbReference>
<dbReference type="AlphaFoldDB" id="A0A9Q3Q8J0"/>
<protein>
    <submittedName>
        <fullName evidence="1">Uncharacterized protein</fullName>
    </submittedName>
</protein>
<name>A0A9Q3Q8J0_9BASI</name>
<evidence type="ECO:0000313" key="2">
    <source>
        <dbReference type="Proteomes" id="UP000765509"/>
    </source>
</evidence>
<dbReference type="EMBL" id="AVOT02135233">
    <property type="protein sequence ID" value="MBW0589686.1"/>
    <property type="molecule type" value="Genomic_DNA"/>
</dbReference>
<reference evidence="1" key="1">
    <citation type="submission" date="2021-03" db="EMBL/GenBank/DDBJ databases">
        <title>Draft genome sequence of rust myrtle Austropuccinia psidii MF-1, a brazilian biotype.</title>
        <authorList>
            <person name="Quecine M.C."/>
            <person name="Pachon D.M.R."/>
            <person name="Bonatelli M.L."/>
            <person name="Correr F.H."/>
            <person name="Franceschini L.M."/>
            <person name="Leite T.F."/>
            <person name="Margarido G.R.A."/>
            <person name="Almeida C.A."/>
            <person name="Ferrarezi J.A."/>
            <person name="Labate C.A."/>
        </authorList>
    </citation>
    <scope>NUCLEOTIDE SEQUENCE</scope>
    <source>
        <strain evidence="1">MF-1</strain>
    </source>
</reference>
<comment type="caution">
    <text evidence="1">The sequence shown here is derived from an EMBL/GenBank/DDBJ whole genome shotgun (WGS) entry which is preliminary data.</text>
</comment>
<evidence type="ECO:0000313" key="1">
    <source>
        <dbReference type="EMBL" id="MBW0589686.1"/>
    </source>
</evidence>
<organism evidence="1 2">
    <name type="scientific">Austropuccinia psidii MF-1</name>
    <dbReference type="NCBI Taxonomy" id="1389203"/>
    <lineage>
        <taxon>Eukaryota</taxon>
        <taxon>Fungi</taxon>
        <taxon>Dikarya</taxon>
        <taxon>Basidiomycota</taxon>
        <taxon>Pucciniomycotina</taxon>
        <taxon>Pucciniomycetes</taxon>
        <taxon>Pucciniales</taxon>
        <taxon>Sphaerophragmiaceae</taxon>
        <taxon>Austropuccinia</taxon>
    </lineage>
</organism>
<gene>
    <name evidence="1" type="ORF">O181_129401</name>
</gene>